<evidence type="ECO:0000256" key="1">
    <source>
        <dbReference type="ARBA" id="ARBA00023015"/>
    </source>
</evidence>
<evidence type="ECO:0000256" key="3">
    <source>
        <dbReference type="ARBA" id="ARBA00023163"/>
    </source>
</evidence>
<feature type="domain" description="HTH marR-type" evidence="4">
    <location>
        <begin position="1"/>
        <end position="138"/>
    </location>
</feature>
<keyword evidence="3" id="KW-0804">Transcription</keyword>
<dbReference type="GO" id="GO:0003700">
    <property type="term" value="F:DNA-binding transcription factor activity"/>
    <property type="evidence" value="ECO:0007669"/>
    <property type="project" value="InterPro"/>
</dbReference>
<evidence type="ECO:0000313" key="6">
    <source>
        <dbReference type="Proteomes" id="UP000191056"/>
    </source>
</evidence>
<dbReference type="PANTHER" id="PTHR42756:SF1">
    <property type="entry name" value="TRANSCRIPTIONAL REPRESSOR OF EMRAB OPERON"/>
    <property type="match status" value="1"/>
</dbReference>
<comment type="caution">
    <text evidence="5">The sequence shown here is derived from an EMBL/GenBank/DDBJ whole genome shotgun (WGS) entry which is preliminary data.</text>
</comment>
<dbReference type="Gene3D" id="1.10.10.10">
    <property type="entry name" value="Winged helix-like DNA-binding domain superfamily/Winged helix DNA-binding domain"/>
    <property type="match status" value="1"/>
</dbReference>
<dbReference type="SUPFAM" id="SSF46785">
    <property type="entry name" value="Winged helix' DNA-binding domain"/>
    <property type="match status" value="1"/>
</dbReference>
<evidence type="ECO:0000313" key="5">
    <source>
        <dbReference type="EMBL" id="OPJ63487.1"/>
    </source>
</evidence>
<organism evidence="5 6">
    <name type="scientific">Clostridium chromiireducens</name>
    <dbReference type="NCBI Taxonomy" id="225345"/>
    <lineage>
        <taxon>Bacteria</taxon>
        <taxon>Bacillati</taxon>
        <taxon>Bacillota</taxon>
        <taxon>Clostridia</taxon>
        <taxon>Eubacteriales</taxon>
        <taxon>Clostridiaceae</taxon>
        <taxon>Clostridium</taxon>
    </lineage>
</organism>
<sequence length="144" mass="16591">MKSKCIVGKMNIIVEASNKFLTKKIKDERLPILQNHITLFDILPEDGSKLLFNEIASIWRISKSSLSDIINKYESQGLINKCMCCEDKRSVYISLTPKAVVIKQKLQVMEKEFLDIILEDFDEGQKTILEDNIEKALKNIIKML</sequence>
<dbReference type="STRING" id="225345.CLCHR_15850"/>
<dbReference type="PROSITE" id="PS50995">
    <property type="entry name" value="HTH_MARR_2"/>
    <property type="match status" value="1"/>
</dbReference>
<dbReference type="RefSeq" id="WP_079439149.1">
    <property type="nucleotide sequence ID" value="NZ_MZGT01000017.1"/>
</dbReference>
<dbReference type="AlphaFoldDB" id="A0A1V4IVP8"/>
<keyword evidence="6" id="KW-1185">Reference proteome</keyword>
<dbReference type="GO" id="GO:0003677">
    <property type="term" value="F:DNA binding"/>
    <property type="evidence" value="ECO:0007669"/>
    <property type="project" value="UniProtKB-KW"/>
</dbReference>
<dbReference type="SMART" id="SM00347">
    <property type="entry name" value="HTH_MARR"/>
    <property type="match status" value="1"/>
</dbReference>
<dbReference type="InterPro" id="IPR036390">
    <property type="entry name" value="WH_DNA-bd_sf"/>
</dbReference>
<evidence type="ECO:0000259" key="4">
    <source>
        <dbReference type="PROSITE" id="PS50995"/>
    </source>
</evidence>
<keyword evidence="2" id="KW-0238">DNA-binding</keyword>
<evidence type="ECO:0000256" key="2">
    <source>
        <dbReference type="ARBA" id="ARBA00023125"/>
    </source>
</evidence>
<protein>
    <submittedName>
        <fullName evidence="5">Transcriptional regulator SlyA</fullName>
    </submittedName>
</protein>
<reference evidence="5 6" key="1">
    <citation type="submission" date="2017-03" db="EMBL/GenBank/DDBJ databases">
        <title>Genome sequence of Clostridium chromiireducens DSM 23318.</title>
        <authorList>
            <person name="Poehlein A."/>
            <person name="Daniel R."/>
        </authorList>
    </citation>
    <scope>NUCLEOTIDE SEQUENCE [LARGE SCALE GENOMIC DNA]</scope>
    <source>
        <strain evidence="5 6">DSM 23318</strain>
    </source>
</reference>
<dbReference type="Proteomes" id="UP000191056">
    <property type="component" value="Unassembled WGS sequence"/>
</dbReference>
<dbReference type="EMBL" id="MZGT01000017">
    <property type="protein sequence ID" value="OPJ63487.1"/>
    <property type="molecule type" value="Genomic_DNA"/>
</dbReference>
<name>A0A1V4IVP8_9CLOT</name>
<dbReference type="PANTHER" id="PTHR42756">
    <property type="entry name" value="TRANSCRIPTIONAL REGULATOR, MARR"/>
    <property type="match status" value="1"/>
</dbReference>
<dbReference type="OrthoDB" id="9799747at2"/>
<accession>A0A1V4IVP8</accession>
<proteinExistence type="predicted"/>
<dbReference type="InterPro" id="IPR036388">
    <property type="entry name" value="WH-like_DNA-bd_sf"/>
</dbReference>
<gene>
    <name evidence="5" type="primary">slyA_5</name>
    <name evidence="5" type="ORF">CLCHR_15850</name>
</gene>
<dbReference type="InterPro" id="IPR000835">
    <property type="entry name" value="HTH_MarR-typ"/>
</dbReference>
<keyword evidence="1" id="KW-0805">Transcription regulation</keyword>